<organism evidence="1 2">
    <name type="scientific">Schleiferia thermophila</name>
    <dbReference type="NCBI Taxonomy" id="884107"/>
    <lineage>
        <taxon>Bacteria</taxon>
        <taxon>Pseudomonadati</taxon>
        <taxon>Bacteroidota</taxon>
        <taxon>Flavobacteriia</taxon>
        <taxon>Flavobacteriales</taxon>
        <taxon>Schleiferiaceae</taxon>
        <taxon>Schleiferia</taxon>
    </lineage>
</organism>
<evidence type="ECO:0000313" key="2">
    <source>
        <dbReference type="Proteomes" id="UP000253517"/>
    </source>
</evidence>
<dbReference type="AlphaFoldDB" id="A0A369A786"/>
<evidence type="ECO:0000313" key="1">
    <source>
        <dbReference type="EMBL" id="RCX05025.1"/>
    </source>
</evidence>
<keyword evidence="2" id="KW-1185">Reference proteome</keyword>
<protein>
    <submittedName>
        <fullName evidence="1">Uncharacterized protein</fullName>
    </submittedName>
</protein>
<dbReference type="RefSeq" id="WP_037357940.1">
    <property type="nucleotide sequence ID" value="NZ_BHZF01000001.1"/>
</dbReference>
<comment type="caution">
    <text evidence="1">The sequence shown here is derived from an EMBL/GenBank/DDBJ whole genome shotgun (WGS) entry which is preliminary data.</text>
</comment>
<dbReference type="PROSITE" id="PS51257">
    <property type="entry name" value="PROKAR_LIPOPROTEIN"/>
    <property type="match status" value="1"/>
</dbReference>
<dbReference type="Proteomes" id="UP000253517">
    <property type="component" value="Unassembled WGS sequence"/>
</dbReference>
<proteinExistence type="predicted"/>
<name>A0A369A786_9FLAO</name>
<dbReference type="EMBL" id="QPJS01000001">
    <property type="protein sequence ID" value="RCX05025.1"/>
    <property type="molecule type" value="Genomic_DNA"/>
</dbReference>
<sequence>MKKHQTLILLLTLSLFSCQKEIGGNDPIAQDIDQLVVDGNFDWNSAKNYTLEITPYASTVLLIKDQDGKVLQKAFVHKDQVYSTQIQLPAFQKVVIVEFLEHTYTIQLTHNKIQYTLN</sequence>
<gene>
    <name evidence="1" type="ORF">DES35_101304</name>
</gene>
<accession>A0A369A786</accession>
<reference evidence="1 2" key="1">
    <citation type="submission" date="2018-07" db="EMBL/GenBank/DDBJ databases">
        <title>Genomic Encyclopedia of Type Strains, Phase IV (KMG-IV): sequencing the most valuable type-strain genomes for metagenomic binning, comparative biology and taxonomic classification.</title>
        <authorList>
            <person name="Goeker M."/>
        </authorList>
    </citation>
    <scope>NUCLEOTIDE SEQUENCE [LARGE SCALE GENOMIC DNA]</scope>
    <source>
        <strain evidence="1 2">DSM 21410</strain>
    </source>
</reference>